<evidence type="ECO:0000256" key="1">
    <source>
        <dbReference type="ARBA" id="ARBA00022723"/>
    </source>
</evidence>
<dbReference type="SUPFAM" id="SSF57701">
    <property type="entry name" value="Zn2/Cys6 DNA-binding domain"/>
    <property type="match status" value="1"/>
</dbReference>
<dbReference type="AlphaFoldDB" id="A0A0N8H795"/>
<dbReference type="InterPro" id="IPR036864">
    <property type="entry name" value="Zn2-C6_fun-type_DNA-bd_sf"/>
</dbReference>
<proteinExistence type="predicted"/>
<evidence type="ECO:0000256" key="4">
    <source>
        <dbReference type="ARBA" id="ARBA00023125"/>
    </source>
</evidence>
<feature type="domain" description="Zn(2)-C6 fungal-type" evidence="7">
    <location>
        <begin position="49"/>
        <end position="74"/>
    </location>
</feature>
<organism evidence="8 9">
    <name type="scientific">Neonectria ditissima</name>
    <dbReference type="NCBI Taxonomy" id="78410"/>
    <lineage>
        <taxon>Eukaryota</taxon>
        <taxon>Fungi</taxon>
        <taxon>Dikarya</taxon>
        <taxon>Ascomycota</taxon>
        <taxon>Pezizomycotina</taxon>
        <taxon>Sordariomycetes</taxon>
        <taxon>Hypocreomycetidae</taxon>
        <taxon>Hypocreales</taxon>
        <taxon>Nectriaceae</taxon>
        <taxon>Neonectria</taxon>
    </lineage>
</organism>
<keyword evidence="3" id="KW-0805">Transcription regulation</keyword>
<keyword evidence="5" id="KW-0804">Transcription</keyword>
<dbReference type="GO" id="GO:0003677">
    <property type="term" value="F:DNA binding"/>
    <property type="evidence" value="ECO:0007669"/>
    <property type="project" value="UniProtKB-KW"/>
</dbReference>
<dbReference type="InterPro" id="IPR052360">
    <property type="entry name" value="Transcr_Regulatory_Proteins"/>
</dbReference>
<dbReference type="InterPro" id="IPR001138">
    <property type="entry name" value="Zn2Cys6_DnaBD"/>
</dbReference>
<sequence>MSCSADAVSTPSWLPLVRLKNCSIIAKIPSSSSTAEYRSRAAKPKVRTGCVVCKIRRVKCDERQPECLRCTSTGRKYEGYAPPRQKRAPTNVVTPTTALDTSIPAIVQFNTGTTGEKRALHVFCLVSRNDFSHHFEPASWTQLVLQSAHTYPTVRRALNAVGALYEAYLRDEHKTHRSQGVLDTPTSQHTLVEYTKAVSYLSQDLQARRLPKQAVLSCCLLFIWLEFLRNDFATALRHLRSGLSILLDMQKSSSSGLASLDTAYRAILSICARLQIQATVHGCPSSDFNSSTPECPFQLITNPVPAFFSSAMEACLYLDAKIISILQFIRRKQSFEREYGTDASCTFEWVELIVMRDTYLSDLGRWKATLEHSPSLATGRSTEEPTFARLEIDHLMAVIFLENLFSETEMSYDEHNADFIRLLSLSEYLLNNLVIDLSIPVLSLDSGVIPSLFYITLKCREPKTRRRALQLLRAAPDREGMWHRDTMCAASAWKVGMEEAWQVGQPGEEALADLTSEYELASQIEGCWILLVPAAA</sequence>
<protein>
    <recommendedName>
        <fullName evidence="7">Zn(2)-C6 fungal-type domain-containing protein</fullName>
    </recommendedName>
</protein>
<evidence type="ECO:0000256" key="3">
    <source>
        <dbReference type="ARBA" id="ARBA00023015"/>
    </source>
</evidence>
<keyword evidence="1" id="KW-0479">Metal-binding</keyword>
<evidence type="ECO:0000256" key="6">
    <source>
        <dbReference type="ARBA" id="ARBA00023242"/>
    </source>
</evidence>
<keyword evidence="9" id="KW-1185">Reference proteome</keyword>
<dbReference type="Pfam" id="PF00172">
    <property type="entry name" value="Zn_clus"/>
    <property type="match status" value="1"/>
</dbReference>
<gene>
    <name evidence="8" type="ORF">AK830_g5431</name>
</gene>
<dbReference type="PROSITE" id="PS50048">
    <property type="entry name" value="ZN2_CY6_FUNGAL_2"/>
    <property type="match status" value="1"/>
</dbReference>
<dbReference type="PANTHER" id="PTHR36206">
    <property type="entry name" value="ASPERCRYPTIN BIOSYNTHESIS CLUSTER-SPECIFIC TRANSCRIPTION REGULATOR ATNN-RELATED"/>
    <property type="match status" value="1"/>
</dbReference>
<evidence type="ECO:0000313" key="9">
    <source>
        <dbReference type="Proteomes" id="UP000050424"/>
    </source>
</evidence>
<dbReference type="GO" id="GO:0000981">
    <property type="term" value="F:DNA-binding transcription factor activity, RNA polymerase II-specific"/>
    <property type="evidence" value="ECO:0007669"/>
    <property type="project" value="InterPro"/>
</dbReference>
<dbReference type="PANTHER" id="PTHR36206:SF12">
    <property type="entry name" value="ASPERCRYPTIN BIOSYNTHESIS CLUSTER-SPECIFIC TRANSCRIPTION REGULATOR ATNN-RELATED"/>
    <property type="match status" value="1"/>
</dbReference>
<dbReference type="SMART" id="SM00066">
    <property type="entry name" value="GAL4"/>
    <property type="match status" value="1"/>
</dbReference>
<dbReference type="CDD" id="cd00067">
    <property type="entry name" value="GAL4"/>
    <property type="match status" value="1"/>
</dbReference>
<dbReference type="Proteomes" id="UP000050424">
    <property type="component" value="Unassembled WGS sequence"/>
</dbReference>
<dbReference type="STRING" id="78410.A0A0N8H795"/>
<dbReference type="OrthoDB" id="3145928at2759"/>
<keyword evidence="2" id="KW-0862">Zinc</keyword>
<evidence type="ECO:0000256" key="2">
    <source>
        <dbReference type="ARBA" id="ARBA00022833"/>
    </source>
</evidence>
<dbReference type="GO" id="GO:0008270">
    <property type="term" value="F:zinc ion binding"/>
    <property type="evidence" value="ECO:0007669"/>
    <property type="project" value="InterPro"/>
</dbReference>
<evidence type="ECO:0000259" key="7">
    <source>
        <dbReference type="PROSITE" id="PS50048"/>
    </source>
</evidence>
<dbReference type="EMBL" id="LKCW01000070">
    <property type="protein sequence ID" value="KPM41148.1"/>
    <property type="molecule type" value="Genomic_DNA"/>
</dbReference>
<name>A0A0N8H795_9HYPO</name>
<accession>A0A0N8H795</accession>
<evidence type="ECO:0000313" key="8">
    <source>
        <dbReference type="EMBL" id="KPM41148.1"/>
    </source>
</evidence>
<evidence type="ECO:0000256" key="5">
    <source>
        <dbReference type="ARBA" id="ARBA00023163"/>
    </source>
</evidence>
<reference evidence="8 9" key="1">
    <citation type="submission" date="2015-09" db="EMBL/GenBank/DDBJ databases">
        <title>Draft genome of a European isolate of the apple canker pathogen Neonectria ditissima.</title>
        <authorList>
            <person name="Gomez-Cortecero A."/>
            <person name="Harrison R.J."/>
            <person name="Armitage A.D."/>
        </authorList>
    </citation>
    <scope>NUCLEOTIDE SEQUENCE [LARGE SCALE GENOMIC DNA]</scope>
    <source>
        <strain evidence="8 9">R09/05</strain>
    </source>
</reference>
<dbReference type="Gene3D" id="4.10.240.10">
    <property type="entry name" value="Zn(2)-C6 fungal-type DNA-binding domain"/>
    <property type="match status" value="1"/>
</dbReference>
<keyword evidence="4" id="KW-0238">DNA-binding</keyword>
<comment type="caution">
    <text evidence="8">The sequence shown here is derived from an EMBL/GenBank/DDBJ whole genome shotgun (WGS) entry which is preliminary data.</text>
</comment>
<keyword evidence="6" id="KW-0539">Nucleus</keyword>